<reference evidence="1" key="1">
    <citation type="submission" date="2021-03" db="EMBL/GenBank/DDBJ databases">
        <title>Antimicrobial resistance genes in bacteria isolated from Japanese honey, and their potential for conferring macrolide and lincosamide resistance in the American foulbrood pathogen Paenibacillus larvae.</title>
        <authorList>
            <person name="Okamoto M."/>
            <person name="Kumagai M."/>
            <person name="Kanamori H."/>
            <person name="Takamatsu D."/>
        </authorList>
    </citation>
    <scope>NUCLEOTIDE SEQUENCE</scope>
    <source>
        <strain evidence="1">J27TS8</strain>
    </source>
</reference>
<evidence type="ECO:0000313" key="2">
    <source>
        <dbReference type="Proteomes" id="UP000682111"/>
    </source>
</evidence>
<keyword evidence="2" id="KW-1185">Reference proteome</keyword>
<evidence type="ECO:0000313" key="1">
    <source>
        <dbReference type="EMBL" id="GIN60088.1"/>
    </source>
</evidence>
<dbReference type="EMBL" id="BORC01000001">
    <property type="protein sequence ID" value="GIN60088.1"/>
    <property type="molecule type" value="Genomic_DNA"/>
</dbReference>
<organism evidence="1 2">
    <name type="scientific">Robertmurraya siralis</name>
    <dbReference type="NCBI Taxonomy" id="77777"/>
    <lineage>
        <taxon>Bacteria</taxon>
        <taxon>Bacillati</taxon>
        <taxon>Bacillota</taxon>
        <taxon>Bacilli</taxon>
        <taxon>Bacillales</taxon>
        <taxon>Bacillaceae</taxon>
        <taxon>Robertmurraya</taxon>
    </lineage>
</organism>
<name>A0A919WDT7_9BACI</name>
<dbReference type="AlphaFoldDB" id="A0A919WDT7"/>
<comment type="caution">
    <text evidence="1">The sequence shown here is derived from an EMBL/GenBank/DDBJ whole genome shotgun (WGS) entry which is preliminary data.</text>
</comment>
<sequence length="52" mass="6151">MVKKGSTEETATLFSLFSVRVRALKNLKEILNIKQVIRTFPSYLSRIFYFYC</sequence>
<dbReference type="Proteomes" id="UP000682111">
    <property type="component" value="Unassembled WGS sequence"/>
</dbReference>
<gene>
    <name evidence="1" type="ORF">J27TS8_00810</name>
</gene>
<proteinExistence type="predicted"/>
<accession>A0A919WDT7</accession>
<protein>
    <submittedName>
        <fullName evidence="1">Uncharacterized protein</fullName>
    </submittedName>
</protein>